<accession>A0A7S2I521</accession>
<comment type="similarity">
    <text evidence="5">Belongs to the GST superfamily. DHAR family.</text>
</comment>
<gene>
    <name evidence="9" type="ORF">HTAM1171_LOCUS9562</name>
</gene>
<proteinExistence type="inferred from homology"/>
<evidence type="ECO:0000256" key="4">
    <source>
        <dbReference type="ARBA" id="ARBA00023002"/>
    </source>
</evidence>
<dbReference type="Gene3D" id="1.20.1050.10">
    <property type="match status" value="1"/>
</dbReference>
<dbReference type="GO" id="GO:0045174">
    <property type="term" value="F:glutathione dehydrogenase (ascorbate) activity"/>
    <property type="evidence" value="ECO:0007669"/>
    <property type="project" value="UniProtKB-EC"/>
</dbReference>
<evidence type="ECO:0000259" key="7">
    <source>
        <dbReference type="PROSITE" id="PS50404"/>
    </source>
</evidence>
<dbReference type="SUPFAM" id="SSF47616">
    <property type="entry name" value="GST C-terminal domain-like"/>
    <property type="match status" value="1"/>
</dbReference>
<dbReference type="SUPFAM" id="SSF52833">
    <property type="entry name" value="Thioredoxin-like"/>
    <property type="match status" value="1"/>
</dbReference>
<name>A0A7S2I521_9STRA</name>
<feature type="domain" description="GST C-terminal" evidence="8">
    <location>
        <begin position="144"/>
        <end position="282"/>
    </location>
</feature>
<keyword evidence="3" id="KW-0808">Transferase</keyword>
<dbReference type="CDD" id="cd00570">
    <property type="entry name" value="GST_N_family"/>
    <property type="match status" value="1"/>
</dbReference>
<dbReference type="SFLD" id="SFLDS00019">
    <property type="entry name" value="Glutathione_Transferase_(cytos"/>
    <property type="match status" value="1"/>
</dbReference>
<dbReference type="InterPro" id="IPR036249">
    <property type="entry name" value="Thioredoxin-like_sf"/>
</dbReference>
<sequence>MNVTWHPQNMAVPFCCRRIASCHLISPRSPAATFSNKVTTRSNNMAEAGGSTMPTDEGMALYLKAGPNPSSIGDCPFAHYVRIVLAETKTPYEAIPCNKETKPKWLIENHNGALPALRHSNRCIVESDVIADYVNSLNNACGEVPKGEETEEKEAKQVTDGFFPAMAKYMKHTPDGDDDDEKLKCNLEAVLQRFETYLTRDGRKGPFWVGDGMVWTMLDCSLVPKLYHMKVGLKNFKKDAVDLEKDYPGLASYVAAALDRESVKDTLYPEETVVWGWSNARL</sequence>
<evidence type="ECO:0000313" key="9">
    <source>
        <dbReference type="EMBL" id="CAD9508590.1"/>
    </source>
</evidence>
<dbReference type="PROSITE" id="PS50404">
    <property type="entry name" value="GST_NTER"/>
    <property type="match status" value="1"/>
</dbReference>
<dbReference type="InterPro" id="IPR010987">
    <property type="entry name" value="Glutathione-S-Trfase_C-like"/>
</dbReference>
<dbReference type="Pfam" id="PF02798">
    <property type="entry name" value="GST_N"/>
    <property type="match status" value="1"/>
</dbReference>
<dbReference type="EC" id="1.8.5.1" evidence="1"/>
<dbReference type="InterPro" id="IPR004045">
    <property type="entry name" value="Glutathione_S-Trfase_N"/>
</dbReference>
<dbReference type="GO" id="GO:0033355">
    <property type="term" value="P:ascorbate glutathione cycle"/>
    <property type="evidence" value="ECO:0007669"/>
    <property type="project" value="InterPro"/>
</dbReference>
<keyword evidence="2" id="KW-0216">Detoxification</keyword>
<dbReference type="GO" id="GO:0016740">
    <property type="term" value="F:transferase activity"/>
    <property type="evidence" value="ECO:0007669"/>
    <property type="project" value="UniProtKB-KW"/>
</dbReference>
<organism evidence="9">
    <name type="scientific">Helicotheca tamesis</name>
    <dbReference type="NCBI Taxonomy" id="374047"/>
    <lineage>
        <taxon>Eukaryota</taxon>
        <taxon>Sar</taxon>
        <taxon>Stramenopiles</taxon>
        <taxon>Ochrophyta</taxon>
        <taxon>Bacillariophyta</taxon>
        <taxon>Mediophyceae</taxon>
        <taxon>Lithodesmiophycidae</taxon>
        <taxon>Lithodesmiales</taxon>
        <taxon>Lithodesmiaceae</taxon>
        <taxon>Helicotheca</taxon>
    </lineage>
</organism>
<dbReference type="PANTHER" id="PTHR44420:SF2">
    <property type="entry name" value="GLUTATHIONE S-TRANSFERASE DHAR2-RELATED"/>
    <property type="match status" value="1"/>
</dbReference>
<protein>
    <recommendedName>
        <fullName evidence="1">glutathione dehydrogenase (ascorbate)</fullName>
        <ecNumber evidence="1">1.8.5.1</ecNumber>
    </recommendedName>
</protein>
<dbReference type="AlphaFoldDB" id="A0A7S2I521"/>
<dbReference type="Pfam" id="PF13410">
    <property type="entry name" value="GST_C_2"/>
    <property type="match status" value="1"/>
</dbReference>
<dbReference type="EMBL" id="HBGV01015511">
    <property type="protein sequence ID" value="CAD9508590.1"/>
    <property type="molecule type" value="Transcribed_RNA"/>
</dbReference>
<dbReference type="PROSITE" id="PS50405">
    <property type="entry name" value="GST_CTER"/>
    <property type="match status" value="1"/>
</dbReference>
<evidence type="ECO:0000256" key="6">
    <source>
        <dbReference type="ARBA" id="ARBA00049544"/>
    </source>
</evidence>
<dbReference type="InterPro" id="IPR036282">
    <property type="entry name" value="Glutathione-S-Trfase_C_sf"/>
</dbReference>
<reference evidence="9" key="1">
    <citation type="submission" date="2021-01" db="EMBL/GenBank/DDBJ databases">
        <authorList>
            <person name="Corre E."/>
            <person name="Pelletier E."/>
            <person name="Niang G."/>
            <person name="Scheremetjew M."/>
            <person name="Finn R."/>
            <person name="Kale V."/>
            <person name="Holt S."/>
            <person name="Cochrane G."/>
            <person name="Meng A."/>
            <person name="Brown T."/>
            <person name="Cohen L."/>
        </authorList>
    </citation>
    <scope>NUCLEOTIDE SEQUENCE</scope>
    <source>
        <strain evidence="9">CCMP826</strain>
    </source>
</reference>
<dbReference type="InterPro" id="IPR040079">
    <property type="entry name" value="Glutathione_S-Trfase"/>
</dbReference>
<keyword evidence="4" id="KW-0560">Oxidoreductase</keyword>
<evidence type="ECO:0000256" key="2">
    <source>
        <dbReference type="ARBA" id="ARBA00022575"/>
    </source>
</evidence>
<dbReference type="InterPro" id="IPR044627">
    <property type="entry name" value="DHAR1/2/3/4"/>
</dbReference>
<feature type="domain" description="GST N-terminal" evidence="7">
    <location>
        <begin position="65"/>
        <end position="142"/>
    </location>
</feature>
<evidence type="ECO:0000256" key="3">
    <source>
        <dbReference type="ARBA" id="ARBA00022679"/>
    </source>
</evidence>
<evidence type="ECO:0000256" key="5">
    <source>
        <dbReference type="ARBA" id="ARBA00024194"/>
    </source>
</evidence>
<dbReference type="PANTHER" id="PTHR44420">
    <property type="entry name" value="GLUTATHIONE S-TRANSFERASE DHAR2-RELATED"/>
    <property type="match status" value="1"/>
</dbReference>
<comment type="catalytic activity">
    <reaction evidence="6">
        <text>L-dehydroascorbate + 2 glutathione = glutathione disulfide + L-ascorbate</text>
        <dbReference type="Rhea" id="RHEA:24424"/>
        <dbReference type="ChEBI" id="CHEBI:38290"/>
        <dbReference type="ChEBI" id="CHEBI:57925"/>
        <dbReference type="ChEBI" id="CHEBI:58297"/>
        <dbReference type="ChEBI" id="CHEBI:58539"/>
        <dbReference type="EC" id="1.8.5.1"/>
    </reaction>
</comment>
<evidence type="ECO:0000256" key="1">
    <source>
        <dbReference type="ARBA" id="ARBA00012436"/>
    </source>
</evidence>
<evidence type="ECO:0000259" key="8">
    <source>
        <dbReference type="PROSITE" id="PS50405"/>
    </source>
</evidence>
<dbReference type="Gene3D" id="3.40.30.10">
    <property type="entry name" value="Glutaredoxin"/>
    <property type="match status" value="1"/>
</dbReference>